<dbReference type="EMBL" id="DVLX01000087">
    <property type="protein sequence ID" value="HIU00023.1"/>
    <property type="molecule type" value="Genomic_DNA"/>
</dbReference>
<dbReference type="InterPro" id="IPR029069">
    <property type="entry name" value="HotDog_dom_sf"/>
</dbReference>
<evidence type="ECO:0000256" key="1">
    <source>
        <dbReference type="ARBA" id="ARBA00010458"/>
    </source>
</evidence>
<keyword evidence="2 3" id="KW-0378">Hydrolase</keyword>
<name>A0A9D1KVE1_9FIRM</name>
<dbReference type="Gene3D" id="3.10.129.10">
    <property type="entry name" value="Hotdog Thioesterase"/>
    <property type="match status" value="1"/>
</dbReference>
<evidence type="ECO:0000259" key="4">
    <source>
        <dbReference type="PROSITE" id="PS51770"/>
    </source>
</evidence>
<evidence type="ECO:0000313" key="6">
    <source>
        <dbReference type="Proteomes" id="UP000824159"/>
    </source>
</evidence>
<protein>
    <submittedName>
        <fullName evidence="5">Acyl-CoA thioesterase</fullName>
    </submittedName>
</protein>
<reference evidence="5" key="1">
    <citation type="submission" date="2020-10" db="EMBL/GenBank/DDBJ databases">
        <authorList>
            <person name="Gilroy R."/>
        </authorList>
    </citation>
    <scope>NUCLEOTIDE SEQUENCE</scope>
    <source>
        <strain evidence="5">CHK176-22527</strain>
    </source>
</reference>
<accession>A0A9D1KVE1</accession>
<dbReference type="Pfam" id="PF03061">
    <property type="entry name" value="4HBT"/>
    <property type="match status" value="1"/>
</dbReference>
<dbReference type="GO" id="GO:0006637">
    <property type="term" value="P:acyl-CoA metabolic process"/>
    <property type="evidence" value="ECO:0007669"/>
    <property type="project" value="TreeGrafter"/>
</dbReference>
<feature type="domain" description="HotDog ACOT-type" evidence="4">
    <location>
        <begin position="1"/>
        <end position="110"/>
    </location>
</feature>
<dbReference type="Proteomes" id="UP000824159">
    <property type="component" value="Unassembled WGS sequence"/>
</dbReference>
<evidence type="ECO:0000256" key="3">
    <source>
        <dbReference type="PROSITE-ProRule" id="PRU01106"/>
    </source>
</evidence>
<sequence>MKKFIISHLVKSEDLNHHGTLFAGRTAEWLVEAGFITVAAEHGRPQDIVCINIHGFTFKKPVQKGDILTIHGRIVKAGRTSLMVHVKATCEIEGGKNVEGFITFVCIDSDTNKPKAHNIVLDETTDAEELELRKQALEVM</sequence>
<dbReference type="GO" id="GO:0005829">
    <property type="term" value="C:cytosol"/>
    <property type="evidence" value="ECO:0007669"/>
    <property type="project" value="TreeGrafter"/>
</dbReference>
<dbReference type="GO" id="GO:0009062">
    <property type="term" value="P:fatty acid catabolic process"/>
    <property type="evidence" value="ECO:0007669"/>
    <property type="project" value="TreeGrafter"/>
</dbReference>
<dbReference type="GO" id="GO:0052816">
    <property type="term" value="F:long-chain fatty acyl-CoA hydrolase activity"/>
    <property type="evidence" value="ECO:0007669"/>
    <property type="project" value="TreeGrafter"/>
</dbReference>
<dbReference type="InterPro" id="IPR006683">
    <property type="entry name" value="Thioestr_dom"/>
</dbReference>
<organism evidence="5 6">
    <name type="scientific">Candidatus Allocopromorpha excrementavium</name>
    <dbReference type="NCBI Taxonomy" id="2840741"/>
    <lineage>
        <taxon>Bacteria</taxon>
        <taxon>Bacillati</taxon>
        <taxon>Bacillota</taxon>
        <taxon>Clostridia</taxon>
        <taxon>Eubacteriales</taxon>
        <taxon>Eubacteriaceae</taxon>
        <taxon>Eubacteriaceae incertae sedis</taxon>
        <taxon>Candidatus Allocopromorpha</taxon>
    </lineage>
</organism>
<comment type="similarity">
    <text evidence="1">Belongs to the acyl coenzyme A hydrolase family.</text>
</comment>
<dbReference type="AlphaFoldDB" id="A0A9D1KVE1"/>
<dbReference type="PANTHER" id="PTHR11049">
    <property type="entry name" value="ACYL COENZYME A THIOESTER HYDROLASE"/>
    <property type="match status" value="1"/>
</dbReference>
<gene>
    <name evidence="5" type="ORF">IAD12_07190</name>
</gene>
<dbReference type="PROSITE" id="PS51770">
    <property type="entry name" value="HOTDOG_ACOT"/>
    <property type="match status" value="1"/>
</dbReference>
<comment type="caution">
    <text evidence="5">The sequence shown here is derived from an EMBL/GenBank/DDBJ whole genome shotgun (WGS) entry which is preliminary data.</text>
</comment>
<dbReference type="CDD" id="cd03442">
    <property type="entry name" value="BFIT_BACH"/>
    <property type="match status" value="1"/>
</dbReference>
<reference evidence="5" key="2">
    <citation type="journal article" date="2021" name="PeerJ">
        <title>Extensive microbial diversity within the chicken gut microbiome revealed by metagenomics and culture.</title>
        <authorList>
            <person name="Gilroy R."/>
            <person name="Ravi A."/>
            <person name="Getino M."/>
            <person name="Pursley I."/>
            <person name="Horton D.L."/>
            <person name="Alikhan N.F."/>
            <person name="Baker D."/>
            <person name="Gharbi K."/>
            <person name="Hall N."/>
            <person name="Watson M."/>
            <person name="Adriaenssens E.M."/>
            <person name="Foster-Nyarko E."/>
            <person name="Jarju S."/>
            <person name="Secka A."/>
            <person name="Antonio M."/>
            <person name="Oren A."/>
            <person name="Chaudhuri R.R."/>
            <person name="La Ragione R."/>
            <person name="Hildebrand F."/>
            <person name="Pallen M.J."/>
        </authorList>
    </citation>
    <scope>NUCLEOTIDE SEQUENCE</scope>
    <source>
        <strain evidence="5">CHK176-22527</strain>
    </source>
</reference>
<evidence type="ECO:0000313" key="5">
    <source>
        <dbReference type="EMBL" id="HIU00023.1"/>
    </source>
</evidence>
<dbReference type="PANTHER" id="PTHR11049:SF31">
    <property type="entry name" value="HOTDOG ACOT-TYPE DOMAIN-CONTAINING PROTEIN"/>
    <property type="match status" value="1"/>
</dbReference>
<dbReference type="SUPFAM" id="SSF54637">
    <property type="entry name" value="Thioesterase/thiol ester dehydrase-isomerase"/>
    <property type="match status" value="1"/>
</dbReference>
<evidence type="ECO:0000256" key="2">
    <source>
        <dbReference type="ARBA" id="ARBA00022801"/>
    </source>
</evidence>
<dbReference type="InterPro" id="IPR040170">
    <property type="entry name" value="Cytosol_ACT"/>
</dbReference>
<dbReference type="InterPro" id="IPR033120">
    <property type="entry name" value="HOTDOG_ACOT"/>
</dbReference>
<proteinExistence type="inferred from homology"/>